<dbReference type="InterPro" id="IPR002048">
    <property type="entry name" value="EF_hand_dom"/>
</dbReference>
<gene>
    <name evidence="6" type="primary">EGR_04778</name>
    <name evidence="4" type="ORF">EgrG_000460300</name>
</gene>
<name>A0A068WHV1_ECHGR</name>
<dbReference type="FunFam" id="1.10.238.10:FF:000003">
    <property type="entry name" value="Calmodulin A"/>
    <property type="match status" value="1"/>
</dbReference>
<dbReference type="EMBL" id="LK028579">
    <property type="protein sequence ID" value="CDS19308.1"/>
    <property type="molecule type" value="Genomic_DNA"/>
</dbReference>
<reference evidence="4" key="2">
    <citation type="submission" date="2014-06" db="EMBL/GenBank/DDBJ databases">
        <authorList>
            <person name="Aslett M."/>
        </authorList>
    </citation>
    <scope>NUCLEOTIDE SEQUENCE</scope>
</reference>
<feature type="domain" description="EF-hand" evidence="3">
    <location>
        <begin position="109"/>
        <end position="144"/>
    </location>
</feature>
<evidence type="ECO:0000256" key="1">
    <source>
        <dbReference type="ARBA" id="ARBA00022737"/>
    </source>
</evidence>
<dbReference type="PROSITE" id="PS00018">
    <property type="entry name" value="EF_HAND_1"/>
    <property type="match status" value="2"/>
</dbReference>
<evidence type="ECO:0000313" key="6">
    <source>
        <dbReference type="WBParaSite" id="EgrG_000460300"/>
    </source>
</evidence>
<dbReference type="WBParaSite" id="EgrG_000460300">
    <property type="protein sequence ID" value="EgrG_000460300"/>
    <property type="gene ID" value="EgrG_000460300"/>
</dbReference>
<keyword evidence="2" id="KW-0106">Calcium</keyword>
<dbReference type="Gene3D" id="1.10.238.10">
    <property type="entry name" value="EF-hand"/>
    <property type="match status" value="2"/>
</dbReference>
<evidence type="ECO:0000313" key="5">
    <source>
        <dbReference type="Proteomes" id="UP000492820"/>
    </source>
</evidence>
<reference evidence="6" key="3">
    <citation type="submission" date="2020-10" db="UniProtKB">
        <authorList>
            <consortium name="WormBaseParasite"/>
        </authorList>
    </citation>
    <scope>IDENTIFICATION</scope>
</reference>
<accession>A0A068WHV1</accession>
<proteinExistence type="predicted"/>
<protein>
    <submittedName>
        <fullName evidence="4 6">16 kDa calcium binding protein</fullName>
    </submittedName>
</protein>
<dbReference type="PROSITE" id="PS50222">
    <property type="entry name" value="EF_HAND_2"/>
    <property type="match status" value="3"/>
</dbReference>
<evidence type="ECO:0000313" key="4">
    <source>
        <dbReference type="EMBL" id="CDS19308.1"/>
    </source>
</evidence>
<dbReference type="Proteomes" id="UP000492820">
    <property type="component" value="Unassembled WGS sequence"/>
</dbReference>
<sequence>MSITNQRDCIIVMPRARLNQQFTICEHPDPTMAKYTNEERYRLLQKFNDMDINCDGSLSKEEIRQCCEESNLPPSKVEEFINLFDNNGDSRVTLDEYERALGLKEVPPTTIEEWKAAFEEMDVDKSGKLTVDELYEGLRRIGCKMPKQEVVQIVHSADKDGDQSLTYKEFISLMRL</sequence>
<organism evidence="4">
    <name type="scientific">Echinococcus granulosus</name>
    <name type="common">Hydatid tapeworm</name>
    <dbReference type="NCBI Taxonomy" id="6210"/>
    <lineage>
        <taxon>Eukaryota</taxon>
        <taxon>Metazoa</taxon>
        <taxon>Spiralia</taxon>
        <taxon>Lophotrochozoa</taxon>
        <taxon>Platyhelminthes</taxon>
        <taxon>Cestoda</taxon>
        <taxon>Eucestoda</taxon>
        <taxon>Cyclophyllidea</taxon>
        <taxon>Taeniidae</taxon>
        <taxon>Echinococcus</taxon>
        <taxon>Echinococcus granulosus group</taxon>
    </lineage>
</organism>
<evidence type="ECO:0000256" key="2">
    <source>
        <dbReference type="ARBA" id="ARBA00022837"/>
    </source>
</evidence>
<dbReference type="PANTHER" id="PTHR23050">
    <property type="entry name" value="CALCIUM BINDING PROTEIN"/>
    <property type="match status" value="1"/>
</dbReference>
<dbReference type="InterPro" id="IPR050145">
    <property type="entry name" value="Centrin_CML-like"/>
</dbReference>
<dbReference type="AlphaFoldDB" id="A0A068WHV1"/>
<evidence type="ECO:0000259" key="3">
    <source>
        <dbReference type="PROSITE" id="PS50222"/>
    </source>
</evidence>
<feature type="domain" description="EF-hand" evidence="3">
    <location>
        <begin position="72"/>
        <end position="107"/>
    </location>
</feature>
<reference evidence="4 5" key="1">
    <citation type="journal article" date="2013" name="Nature">
        <title>The genomes of four tapeworm species reveal adaptations to parasitism.</title>
        <authorList>
            <person name="Tsai I.J."/>
            <person name="Zarowiecki M."/>
            <person name="Holroyd N."/>
            <person name="Garciarrubio A."/>
            <person name="Sanchez-Flores A."/>
            <person name="Brooks K.L."/>
            <person name="Tracey A."/>
            <person name="Bobes R.J."/>
            <person name="Fragoso G."/>
            <person name="Sciutto E."/>
            <person name="Aslett M."/>
            <person name="Beasley H."/>
            <person name="Bennett H.M."/>
            <person name="Cai J."/>
            <person name="Camicia F."/>
            <person name="Clark R."/>
            <person name="Cucher M."/>
            <person name="De Silva N."/>
            <person name="Day T.A."/>
            <person name="Deplazes P."/>
            <person name="Estrada K."/>
            <person name="Fernandez C."/>
            <person name="Holland P.W."/>
            <person name="Hou J."/>
            <person name="Hu S."/>
            <person name="Huckvale T."/>
            <person name="Hung S.S."/>
            <person name="Kamenetzky L."/>
            <person name="Keane J.A."/>
            <person name="Kiss F."/>
            <person name="Koziol U."/>
            <person name="Lambert O."/>
            <person name="Liu K."/>
            <person name="Luo X."/>
            <person name="Luo Y."/>
            <person name="Macchiaroli N."/>
            <person name="Nichol S."/>
            <person name="Paps J."/>
            <person name="Parkinson J."/>
            <person name="Pouchkina-Stantcheva N."/>
            <person name="Riddiford N."/>
            <person name="Rosenzvit M."/>
            <person name="Salinas G."/>
            <person name="Wasmuth J.D."/>
            <person name="Zamanian M."/>
            <person name="Zheng Y."/>
            <person name="Cai X."/>
            <person name="Soberon X."/>
            <person name="Olson P.D."/>
            <person name="Laclette J.P."/>
            <person name="Brehm K."/>
            <person name="Berriman M."/>
            <person name="Garciarrubio A."/>
            <person name="Bobes R.J."/>
            <person name="Fragoso G."/>
            <person name="Sanchez-Flores A."/>
            <person name="Estrada K."/>
            <person name="Cevallos M.A."/>
            <person name="Morett E."/>
            <person name="Gonzalez V."/>
            <person name="Portillo T."/>
            <person name="Ochoa-Leyva A."/>
            <person name="Jose M.V."/>
            <person name="Sciutto E."/>
            <person name="Landa A."/>
            <person name="Jimenez L."/>
            <person name="Valdes V."/>
            <person name="Carrero J.C."/>
            <person name="Larralde C."/>
            <person name="Morales-Montor J."/>
            <person name="Limon-Lason J."/>
            <person name="Soberon X."/>
            <person name="Laclette J.P."/>
        </authorList>
    </citation>
    <scope>NUCLEOTIDE SEQUENCE [LARGE SCALE GENOMIC DNA]</scope>
</reference>
<dbReference type="OrthoDB" id="26525at2759"/>
<dbReference type="GO" id="GO:0005509">
    <property type="term" value="F:calcium ion binding"/>
    <property type="evidence" value="ECO:0007669"/>
    <property type="project" value="InterPro"/>
</dbReference>
<dbReference type="InterPro" id="IPR018247">
    <property type="entry name" value="EF_Hand_1_Ca_BS"/>
</dbReference>
<keyword evidence="1" id="KW-0677">Repeat</keyword>
<dbReference type="SUPFAM" id="SSF47473">
    <property type="entry name" value="EF-hand"/>
    <property type="match status" value="1"/>
</dbReference>
<dbReference type="SMART" id="SM00054">
    <property type="entry name" value="EFh"/>
    <property type="match status" value="4"/>
</dbReference>
<dbReference type="InterPro" id="IPR011992">
    <property type="entry name" value="EF-hand-dom_pair"/>
</dbReference>
<dbReference type="Pfam" id="PF13499">
    <property type="entry name" value="EF-hand_7"/>
    <property type="match status" value="2"/>
</dbReference>
<feature type="domain" description="EF-hand" evidence="3">
    <location>
        <begin position="145"/>
        <end position="176"/>
    </location>
</feature>